<dbReference type="RefSeq" id="WP_183628441.1">
    <property type="nucleotide sequence ID" value="NZ_JACIDX010000021.1"/>
</dbReference>
<dbReference type="Pfam" id="PF13347">
    <property type="entry name" value="MFS_2"/>
    <property type="match status" value="1"/>
</dbReference>
<evidence type="ECO:0000256" key="1">
    <source>
        <dbReference type="SAM" id="Phobius"/>
    </source>
</evidence>
<feature type="transmembrane region" description="Helical" evidence="1">
    <location>
        <begin position="319"/>
        <end position="337"/>
    </location>
</feature>
<reference evidence="2 3" key="1">
    <citation type="submission" date="2020-08" db="EMBL/GenBank/DDBJ databases">
        <title>Genomic Encyclopedia of Type Strains, Phase IV (KMG-IV): sequencing the most valuable type-strain genomes for metagenomic binning, comparative biology and taxonomic classification.</title>
        <authorList>
            <person name="Goeker M."/>
        </authorList>
    </citation>
    <scope>NUCLEOTIDE SEQUENCE [LARGE SCALE GENOMIC DNA]</scope>
    <source>
        <strain evidence="2 3">DSM 27057</strain>
    </source>
</reference>
<feature type="transmembrane region" description="Helical" evidence="1">
    <location>
        <begin position="81"/>
        <end position="101"/>
    </location>
</feature>
<dbReference type="Proteomes" id="UP000548867">
    <property type="component" value="Unassembled WGS sequence"/>
</dbReference>
<feature type="transmembrane region" description="Helical" evidence="1">
    <location>
        <begin position="293"/>
        <end position="313"/>
    </location>
</feature>
<feature type="transmembrane region" description="Helical" evidence="1">
    <location>
        <begin position="396"/>
        <end position="419"/>
    </location>
</feature>
<proteinExistence type="predicted"/>
<dbReference type="EMBL" id="JACIDX010000021">
    <property type="protein sequence ID" value="MBB3957287.1"/>
    <property type="molecule type" value="Genomic_DNA"/>
</dbReference>
<feature type="transmembrane region" description="Helical" evidence="1">
    <location>
        <begin position="145"/>
        <end position="165"/>
    </location>
</feature>
<evidence type="ECO:0000313" key="2">
    <source>
        <dbReference type="EMBL" id="MBB3957287.1"/>
    </source>
</evidence>
<organism evidence="2 3">
    <name type="scientific">Novosphingobium sediminicola</name>
    <dbReference type="NCBI Taxonomy" id="563162"/>
    <lineage>
        <taxon>Bacteria</taxon>
        <taxon>Pseudomonadati</taxon>
        <taxon>Pseudomonadota</taxon>
        <taxon>Alphaproteobacteria</taxon>
        <taxon>Sphingomonadales</taxon>
        <taxon>Sphingomonadaceae</taxon>
        <taxon>Novosphingobium</taxon>
    </lineage>
</organism>
<sequence>MTHESPAPDRTEMLALSLPSFVFSGYELARKTYLPVLLAGTVGVDMAGLILTIVGTWSILIEVLFGMVCDLAPDPQRRRSFWVAAGTVLQWAGGLILWFTPPLGRSPFVWLLGLLPLASGWVMSNLAHGAWALERSSGIVARGRIFGARAQAGMAGSILFAMALLLSRHQAKAPDDFYVILLLTMAGAPLVHGWLIWRVRERDGTGSSRLDWAGTLKPFQVCIAAAADRWLAALFLLVGAHMAVIGSSFLFIARHRLELPEWGTPGVLIQALAAMIGTGIAPRLLRHVPPLRMLGAVFGINLALALALPWLPAGQVLPLMAWSAGTGGTLAVDFMLLRVVLGQRLDHYHQRDGDAPAAAFYAGFHLPFNIGAVVGTALLFRGLAWIGLGGADHAAGLAWLTCGMAGLFLVLAMGFILMLRQALRVEGRYEPAPFKLNNCISKPIKSLL</sequence>
<feature type="transmembrane region" description="Helical" evidence="1">
    <location>
        <begin position="358"/>
        <end position="384"/>
    </location>
</feature>
<name>A0A7W6CK32_9SPHN</name>
<keyword evidence="1" id="KW-0812">Transmembrane</keyword>
<protein>
    <submittedName>
        <fullName evidence="2">Na+/melibiose symporter-like transporter</fullName>
    </submittedName>
</protein>
<comment type="caution">
    <text evidence="2">The sequence shown here is derived from an EMBL/GenBank/DDBJ whole genome shotgun (WGS) entry which is preliminary data.</text>
</comment>
<keyword evidence="1" id="KW-0472">Membrane</keyword>
<dbReference type="AlphaFoldDB" id="A0A7W6CK32"/>
<dbReference type="InterPro" id="IPR036259">
    <property type="entry name" value="MFS_trans_sf"/>
</dbReference>
<keyword evidence="3" id="KW-1185">Reference proteome</keyword>
<accession>A0A7W6CK32</accession>
<gene>
    <name evidence="2" type="ORF">GGR38_004261</name>
</gene>
<feature type="transmembrane region" description="Helical" evidence="1">
    <location>
        <begin position="230"/>
        <end position="252"/>
    </location>
</feature>
<keyword evidence="1" id="KW-1133">Transmembrane helix</keyword>
<feature type="transmembrane region" description="Helical" evidence="1">
    <location>
        <begin position="264"/>
        <end position="281"/>
    </location>
</feature>
<feature type="transmembrane region" description="Helical" evidence="1">
    <location>
        <begin position="177"/>
        <end position="197"/>
    </location>
</feature>
<feature type="transmembrane region" description="Helical" evidence="1">
    <location>
        <begin position="49"/>
        <end position="69"/>
    </location>
</feature>
<feature type="transmembrane region" description="Helical" evidence="1">
    <location>
        <begin position="107"/>
        <end position="133"/>
    </location>
</feature>
<evidence type="ECO:0000313" key="3">
    <source>
        <dbReference type="Proteomes" id="UP000548867"/>
    </source>
</evidence>
<dbReference type="SUPFAM" id="SSF103473">
    <property type="entry name" value="MFS general substrate transporter"/>
    <property type="match status" value="1"/>
</dbReference>